<keyword evidence="1" id="KW-0732">Signal</keyword>
<accession>A0A9X3D3X0</accession>
<dbReference type="Proteomes" id="UP001143347">
    <property type="component" value="Unassembled WGS sequence"/>
</dbReference>
<name>A0A9X3D3X0_9ACTN</name>
<evidence type="ECO:0008006" key="4">
    <source>
        <dbReference type="Google" id="ProtNLM"/>
    </source>
</evidence>
<feature type="chain" id="PRO_5040878815" description="Ig-like domain repeat protein" evidence="1">
    <location>
        <begin position="28"/>
        <end position="137"/>
    </location>
</feature>
<dbReference type="AlphaFoldDB" id="A0A9X3D3X0"/>
<sequence length="137" mass="13835">MGARTKGRAAAATVAFASVAAAGAVMAAPASADVSKLEIDNSALLGSLDQRYGASCGYGVIATVPEDSTENVVFRINGNQVGSIKPDGGKAVYPWFPFNPGQYTIKATQGAGDEGESIGPLNVGVGVYTGSSCIILY</sequence>
<protein>
    <recommendedName>
        <fullName evidence="4">Ig-like domain repeat protein</fullName>
    </recommendedName>
</protein>
<proteinExistence type="predicted"/>
<evidence type="ECO:0000256" key="1">
    <source>
        <dbReference type="SAM" id="SignalP"/>
    </source>
</evidence>
<reference evidence="2" key="1">
    <citation type="submission" date="2022-10" db="EMBL/GenBank/DDBJ databases">
        <title>WGS of marine actinomycetes from Thailand.</title>
        <authorList>
            <person name="Thawai C."/>
        </authorList>
    </citation>
    <scope>NUCLEOTIDE SEQUENCE</scope>
    <source>
        <strain evidence="2">SW21</strain>
    </source>
</reference>
<dbReference type="RefSeq" id="WP_266061095.1">
    <property type="nucleotide sequence ID" value="NZ_JAPKFM010000005.1"/>
</dbReference>
<comment type="caution">
    <text evidence="2">The sequence shown here is derived from an EMBL/GenBank/DDBJ whole genome shotgun (WGS) entry which is preliminary data.</text>
</comment>
<evidence type="ECO:0000313" key="2">
    <source>
        <dbReference type="EMBL" id="MCX2963994.1"/>
    </source>
</evidence>
<gene>
    <name evidence="2" type="ORF">OSB52_07790</name>
</gene>
<keyword evidence="3" id="KW-1185">Reference proteome</keyword>
<organism evidence="2 3">
    <name type="scientific">Gordonia aquimaris</name>
    <dbReference type="NCBI Taxonomy" id="2984863"/>
    <lineage>
        <taxon>Bacteria</taxon>
        <taxon>Bacillati</taxon>
        <taxon>Actinomycetota</taxon>
        <taxon>Actinomycetes</taxon>
        <taxon>Mycobacteriales</taxon>
        <taxon>Gordoniaceae</taxon>
        <taxon>Gordonia</taxon>
    </lineage>
</organism>
<feature type="signal peptide" evidence="1">
    <location>
        <begin position="1"/>
        <end position="27"/>
    </location>
</feature>
<dbReference type="EMBL" id="JAPKFM010000005">
    <property type="protein sequence ID" value="MCX2963994.1"/>
    <property type="molecule type" value="Genomic_DNA"/>
</dbReference>
<evidence type="ECO:0000313" key="3">
    <source>
        <dbReference type="Proteomes" id="UP001143347"/>
    </source>
</evidence>